<evidence type="ECO:0000256" key="10">
    <source>
        <dbReference type="ARBA" id="ARBA00022801"/>
    </source>
</evidence>
<keyword evidence="7 15" id="KW-0963">Cytoplasm</keyword>
<dbReference type="AlphaFoldDB" id="A0A1X0QZT8"/>
<keyword evidence="8 15" id="KW-0645">Protease</keyword>
<feature type="binding site" evidence="17">
    <location>
        <position position="437"/>
    </location>
    <ligand>
        <name>Zn(2+)</name>
        <dbReference type="ChEBI" id="CHEBI:29105"/>
        <note>catalytic</note>
    </ligand>
</feature>
<dbReference type="GO" id="GO:0004177">
    <property type="term" value="F:aminopeptidase activity"/>
    <property type="evidence" value="ECO:0007669"/>
    <property type="project" value="UniProtKB-KW"/>
</dbReference>
<dbReference type="OrthoDB" id="4694525at2759"/>
<evidence type="ECO:0000256" key="1">
    <source>
        <dbReference type="ARBA" id="ARBA00001336"/>
    </source>
</evidence>
<evidence type="ECO:0000256" key="12">
    <source>
        <dbReference type="ARBA" id="ARBA00023049"/>
    </source>
</evidence>
<evidence type="ECO:0000256" key="13">
    <source>
        <dbReference type="ARBA" id="ARBA00031288"/>
    </source>
</evidence>
<dbReference type="GO" id="GO:0046872">
    <property type="term" value="F:metal ion binding"/>
    <property type="evidence" value="ECO:0007669"/>
    <property type="project" value="UniProtKB-KW"/>
</dbReference>
<evidence type="ECO:0000256" key="3">
    <source>
        <dbReference type="ARBA" id="ARBA00010200"/>
    </source>
</evidence>
<keyword evidence="11 15" id="KW-0862">Zinc</keyword>
<feature type="binding site" evidence="17">
    <location>
        <position position="441"/>
    </location>
    <ligand>
        <name>Zn(2+)</name>
        <dbReference type="ChEBI" id="CHEBI:29105"/>
        <note>catalytic</note>
    </ligand>
</feature>
<evidence type="ECO:0000256" key="17">
    <source>
        <dbReference type="PIRSR" id="PIRSR007828-2"/>
    </source>
</evidence>
<comment type="cofactor">
    <cofactor evidence="15 17">
        <name>Zn(2+)</name>
        <dbReference type="ChEBI" id="CHEBI:29105"/>
    </cofactor>
    <text evidence="15 17">Binds 1 zinc ion per subunit.</text>
</comment>
<dbReference type="InterPro" id="IPR005317">
    <property type="entry name" value="Dipeptidyl-peptase3"/>
</dbReference>
<keyword evidence="12 15" id="KW-0482">Metalloprotease</keyword>
<comment type="catalytic activity">
    <reaction evidence="1 15">
        <text>Release of an N-terminal dipeptide from a peptide comprising four or more residues, with broad specificity. Also acts on dipeptidyl 2-naphthylamides.</text>
        <dbReference type="EC" id="3.4.14.4"/>
    </reaction>
</comment>
<dbReference type="EMBL" id="KV921949">
    <property type="protein sequence ID" value="ORE05272.1"/>
    <property type="molecule type" value="Genomic_DNA"/>
</dbReference>
<evidence type="ECO:0000256" key="15">
    <source>
        <dbReference type="PIRNR" id="PIRNR007828"/>
    </source>
</evidence>
<evidence type="ECO:0000256" key="8">
    <source>
        <dbReference type="ARBA" id="ARBA00022670"/>
    </source>
</evidence>
<dbReference type="EC" id="3.4.14.4" evidence="4 15"/>
<dbReference type="GO" id="GO:0006508">
    <property type="term" value="P:proteolysis"/>
    <property type="evidence" value="ECO:0007669"/>
    <property type="project" value="UniProtKB-KW"/>
</dbReference>
<organism evidence="18">
    <name type="scientific">Rhizopus microsporus var. microsporus</name>
    <dbReference type="NCBI Taxonomy" id="86635"/>
    <lineage>
        <taxon>Eukaryota</taxon>
        <taxon>Fungi</taxon>
        <taxon>Fungi incertae sedis</taxon>
        <taxon>Mucoromycota</taxon>
        <taxon>Mucoromycotina</taxon>
        <taxon>Mucoromycetes</taxon>
        <taxon>Mucorales</taxon>
        <taxon>Mucorineae</taxon>
        <taxon>Rhizopodaceae</taxon>
        <taxon>Rhizopus</taxon>
    </lineage>
</organism>
<dbReference type="VEuPathDB" id="FungiDB:BCV72DRAFT_209684"/>
<keyword evidence="9 15" id="KW-0479">Metal-binding</keyword>
<keyword evidence="10 15" id="KW-0378">Hydrolase</keyword>
<dbReference type="GO" id="GO:0005737">
    <property type="term" value="C:cytoplasm"/>
    <property type="evidence" value="ECO:0007669"/>
    <property type="project" value="UniProtKB-SubCell"/>
</dbReference>
<dbReference type="InterPro" id="IPR039461">
    <property type="entry name" value="Peptidase_M49"/>
</dbReference>
<dbReference type="FunFam" id="3.30.540.30:FF:000001">
    <property type="entry name" value="Dipeptidyl peptidase 3"/>
    <property type="match status" value="1"/>
</dbReference>
<dbReference type="FunFam" id="3.30.540.30:FF:000002">
    <property type="entry name" value="Dipeptidyl peptidase 3"/>
    <property type="match status" value="1"/>
</dbReference>
<evidence type="ECO:0000256" key="9">
    <source>
        <dbReference type="ARBA" id="ARBA00022723"/>
    </source>
</evidence>
<gene>
    <name evidence="18" type="ORF">BCV72DRAFT_209684</name>
</gene>
<keyword evidence="6 15" id="KW-0031">Aminopeptidase</keyword>
<protein>
    <recommendedName>
        <fullName evidence="5 15">Dipeptidyl peptidase 3</fullName>
        <ecNumber evidence="4 15">3.4.14.4</ecNumber>
    </recommendedName>
    <alternativeName>
        <fullName evidence="13 15">Dipeptidyl aminopeptidase III</fullName>
    </alternativeName>
    <alternativeName>
        <fullName evidence="14 15">Dipeptidyl peptidase III</fullName>
    </alternativeName>
</protein>
<evidence type="ECO:0000256" key="16">
    <source>
        <dbReference type="PIRSR" id="PIRSR007828-1"/>
    </source>
</evidence>
<dbReference type="Proteomes" id="UP000242414">
    <property type="component" value="Unassembled WGS sequence"/>
</dbReference>
<feature type="active site" evidence="16">
    <location>
        <position position="438"/>
    </location>
</feature>
<dbReference type="PANTHER" id="PTHR23422">
    <property type="entry name" value="DIPEPTIDYL PEPTIDASE III-RELATED"/>
    <property type="match status" value="1"/>
</dbReference>
<reference evidence="18" key="1">
    <citation type="journal article" date="2016" name="Proc. Natl. Acad. Sci. U.S.A.">
        <title>Lipid metabolic changes in an early divergent fungus govern the establishment of a mutualistic symbiosis with endobacteria.</title>
        <authorList>
            <person name="Lastovetsky O.A."/>
            <person name="Gaspar M.L."/>
            <person name="Mondo S.J."/>
            <person name="LaButti K.M."/>
            <person name="Sandor L."/>
            <person name="Grigoriev I.V."/>
            <person name="Henry S.A."/>
            <person name="Pawlowska T.E."/>
        </authorList>
    </citation>
    <scope>NUCLEOTIDE SEQUENCE [LARGE SCALE GENOMIC DNA]</scope>
    <source>
        <strain evidence="18">ATCC 52814</strain>
    </source>
</reference>
<feature type="binding site" evidence="17">
    <location>
        <position position="494"/>
    </location>
    <ligand>
        <name>Zn(2+)</name>
        <dbReference type="ChEBI" id="CHEBI:29105"/>
        <note>catalytic</note>
    </ligand>
</feature>
<evidence type="ECO:0000256" key="11">
    <source>
        <dbReference type="ARBA" id="ARBA00022833"/>
    </source>
</evidence>
<evidence type="ECO:0000256" key="14">
    <source>
        <dbReference type="ARBA" id="ARBA00032119"/>
    </source>
</evidence>
<dbReference type="Gene3D" id="3.30.540.30">
    <property type="match status" value="3"/>
</dbReference>
<proteinExistence type="inferred from homology"/>
<accession>A0A1X0QZT8</accession>
<evidence type="ECO:0000256" key="6">
    <source>
        <dbReference type="ARBA" id="ARBA00022438"/>
    </source>
</evidence>
<evidence type="ECO:0000256" key="2">
    <source>
        <dbReference type="ARBA" id="ARBA00004496"/>
    </source>
</evidence>
<name>A0A1X0QZT8_RHIZD</name>
<evidence type="ECO:0000256" key="4">
    <source>
        <dbReference type="ARBA" id="ARBA00012063"/>
    </source>
</evidence>
<comment type="similarity">
    <text evidence="3 15">Belongs to the peptidase M49 family.</text>
</comment>
<dbReference type="PIRSF" id="PIRSF007828">
    <property type="entry name" value="Dipeptidyl-peptidase_III"/>
    <property type="match status" value="1"/>
</dbReference>
<dbReference type="GO" id="GO:0008235">
    <property type="term" value="F:metalloexopeptidase activity"/>
    <property type="evidence" value="ECO:0007669"/>
    <property type="project" value="InterPro"/>
</dbReference>
<comment type="subcellular location">
    <subcellularLocation>
        <location evidence="2">Cytoplasm</location>
    </subcellularLocation>
</comment>
<dbReference type="PANTHER" id="PTHR23422:SF11">
    <property type="entry name" value="DIPEPTIDYL PEPTIDASE 3"/>
    <property type="match status" value="1"/>
</dbReference>
<evidence type="ECO:0000256" key="5">
    <source>
        <dbReference type="ARBA" id="ARBA00014713"/>
    </source>
</evidence>
<dbReference type="GO" id="GO:0008239">
    <property type="term" value="F:dipeptidyl-peptidase activity"/>
    <property type="evidence" value="ECO:0007669"/>
    <property type="project" value="UniProtKB-UniRule"/>
</dbReference>
<sequence length="686" mass="78366">MSTASLKEKYYAYASPPYCRLEAKPFFDTLTSKEKHYAHFISRASFEGTRVVITQTNPKALSIYDMIIKAFTNDQGDMINPQELRAASGVNDETFDEFLQYSAQFLGNLSNYKSFGDEKFIPRLDCADFEKIIKATNNKLAIALFERSRGEIYDVEPISRNLLGYPDDGHISGYYSDNITKEDIKLVQHFCEKNKIYSYNTRLFKTDDGYELRVAAAEDAQNKTYTLDNGQKLHVRYGDFKEQMSKIAKAIQDAIPYAANNTQTKMLKHYHDSFRTGSIEAHMDSQREWLNDVGPVVESNIGFIETYRDPHGARAEWEGFVAMVNKEQTKQFDNLIANRSLFISSLPWPTEFERDTLNKPDFTSLEVLSFATAGIPAGINIPNYSNITQVYGSKNVSLGNVISAQAPNEQYPFVRQEDIETYRKYLTRSFQVQVVTHELGHGTGKLFSENEEGKFNFDRQSVIHPFTKGPIETWYKPGQDFNSLFKSIAASYEECRAESIALSVSPNPDILKFFNYEGQEADDVLYTMYLNMARAGLVALEFYNPDAKKWNQAHMQARYAIMNVMLKAGQDFLKLKPCFVDGKDSFEIHMDRTKIKSVGRSAVSEFLTKLQIYKATADVDNGTKLYLEATHVPEDWHKIRDIVIAFKQPRKSFIQANTFIQDGNVVLKEYEASPIGMIQSFVERCV</sequence>
<evidence type="ECO:0000256" key="7">
    <source>
        <dbReference type="ARBA" id="ARBA00022490"/>
    </source>
</evidence>
<dbReference type="Pfam" id="PF03571">
    <property type="entry name" value="Peptidase_M49"/>
    <property type="match status" value="1"/>
</dbReference>
<evidence type="ECO:0000313" key="18">
    <source>
        <dbReference type="EMBL" id="ORE05272.1"/>
    </source>
</evidence>